<dbReference type="CDD" id="cd01276">
    <property type="entry name" value="PKCI_related"/>
    <property type="match status" value="1"/>
</dbReference>
<dbReference type="PRINTS" id="PR00332">
    <property type="entry name" value="HISTRIAD"/>
</dbReference>
<protein>
    <submittedName>
        <fullName evidence="5">Histidine triad (HIT) family protein</fullName>
    </submittedName>
</protein>
<dbReference type="PANTHER" id="PTHR23089">
    <property type="entry name" value="HISTIDINE TRIAD HIT PROTEIN"/>
    <property type="match status" value="1"/>
</dbReference>
<evidence type="ECO:0000256" key="3">
    <source>
        <dbReference type="PROSITE-ProRule" id="PRU00464"/>
    </source>
</evidence>
<sequence>MSDCIFCKIVAGSIPSNKVYEDDEVLAFHDINPTAPVHVLIIPKKHIATTLDFAPEEDDRLVGKLVTTATRLARELGIDQSGFRLVFNTHHDGGQEVYHVHLHLLGGREFTWPAG</sequence>
<evidence type="ECO:0000313" key="5">
    <source>
        <dbReference type="EMBL" id="MBB5021256.1"/>
    </source>
</evidence>
<dbReference type="PROSITE" id="PS51084">
    <property type="entry name" value="HIT_2"/>
    <property type="match status" value="1"/>
</dbReference>
<dbReference type="InterPro" id="IPR036265">
    <property type="entry name" value="HIT-like_sf"/>
</dbReference>
<evidence type="ECO:0000259" key="4">
    <source>
        <dbReference type="PROSITE" id="PS51084"/>
    </source>
</evidence>
<reference evidence="5 6" key="1">
    <citation type="submission" date="2020-08" db="EMBL/GenBank/DDBJ databases">
        <title>Genomic Encyclopedia of Type Strains, Phase IV (KMG-IV): sequencing the most valuable type-strain genomes for metagenomic binning, comparative biology and taxonomic classification.</title>
        <authorList>
            <person name="Goeker M."/>
        </authorList>
    </citation>
    <scope>NUCLEOTIDE SEQUENCE [LARGE SCALE GENOMIC DNA]</scope>
    <source>
        <strain evidence="5 6">DSM 22071</strain>
    </source>
</reference>
<dbReference type="RefSeq" id="WP_183729618.1">
    <property type="nucleotide sequence ID" value="NZ_JACHID010000002.1"/>
</dbReference>
<dbReference type="GO" id="GO:0003824">
    <property type="term" value="F:catalytic activity"/>
    <property type="evidence" value="ECO:0007669"/>
    <property type="project" value="InterPro"/>
</dbReference>
<dbReference type="Pfam" id="PF01230">
    <property type="entry name" value="HIT"/>
    <property type="match status" value="1"/>
</dbReference>
<dbReference type="PROSITE" id="PS00892">
    <property type="entry name" value="HIT_1"/>
    <property type="match status" value="1"/>
</dbReference>
<evidence type="ECO:0000313" key="6">
    <source>
        <dbReference type="Proteomes" id="UP000528322"/>
    </source>
</evidence>
<name>A0A7W8DG95_9BACT</name>
<dbReference type="InterPro" id="IPR011146">
    <property type="entry name" value="HIT-like"/>
</dbReference>
<gene>
    <name evidence="5" type="ORF">HNR37_000562</name>
</gene>
<feature type="domain" description="HIT" evidence="4">
    <location>
        <begin position="5"/>
        <end position="115"/>
    </location>
</feature>
<organism evidence="5 6">
    <name type="scientific">Desulfurispira natronophila</name>
    <dbReference type="NCBI Taxonomy" id="682562"/>
    <lineage>
        <taxon>Bacteria</taxon>
        <taxon>Pseudomonadati</taxon>
        <taxon>Chrysiogenota</taxon>
        <taxon>Chrysiogenia</taxon>
        <taxon>Chrysiogenales</taxon>
        <taxon>Chrysiogenaceae</taxon>
        <taxon>Desulfurispira</taxon>
    </lineage>
</organism>
<dbReference type="Gene3D" id="3.30.428.10">
    <property type="entry name" value="HIT-like"/>
    <property type="match status" value="1"/>
</dbReference>
<dbReference type="Proteomes" id="UP000528322">
    <property type="component" value="Unassembled WGS sequence"/>
</dbReference>
<feature type="short sequence motif" description="Histidine triad motif" evidence="2 3">
    <location>
        <begin position="99"/>
        <end position="103"/>
    </location>
</feature>
<dbReference type="InterPro" id="IPR019808">
    <property type="entry name" value="Histidine_triad_CS"/>
</dbReference>
<comment type="caution">
    <text evidence="5">The sequence shown here is derived from an EMBL/GenBank/DDBJ whole genome shotgun (WGS) entry which is preliminary data.</text>
</comment>
<accession>A0A7W8DG95</accession>
<feature type="active site" description="Tele-AMP-histidine intermediate" evidence="1">
    <location>
        <position position="101"/>
    </location>
</feature>
<keyword evidence="6" id="KW-1185">Reference proteome</keyword>
<dbReference type="AlphaFoldDB" id="A0A7W8DG95"/>
<evidence type="ECO:0000256" key="1">
    <source>
        <dbReference type="PIRSR" id="PIRSR601310-1"/>
    </source>
</evidence>
<proteinExistence type="predicted"/>
<dbReference type="SUPFAM" id="SSF54197">
    <property type="entry name" value="HIT-like"/>
    <property type="match status" value="1"/>
</dbReference>
<dbReference type="InterPro" id="IPR001310">
    <property type="entry name" value="Histidine_triad_HIT"/>
</dbReference>
<dbReference type="EMBL" id="JACHID010000002">
    <property type="protein sequence ID" value="MBB5021256.1"/>
    <property type="molecule type" value="Genomic_DNA"/>
</dbReference>
<evidence type="ECO:0000256" key="2">
    <source>
        <dbReference type="PIRSR" id="PIRSR601310-3"/>
    </source>
</evidence>